<evidence type="ECO:0000256" key="10">
    <source>
        <dbReference type="SAM" id="SignalP"/>
    </source>
</evidence>
<evidence type="ECO:0000256" key="3">
    <source>
        <dbReference type="ARBA" id="ARBA00022729"/>
    </source>
</evidence>
<evidence type="ECO:0000256" key="5">
    <source>
        <dbReference type="ARBA" id="ARBA00022825"/>
    </source>
</evidence>
<evidence type="ECO:0000256" key="4">
    <source>
        <dbReference type="ARBA" id="ARBA00022801"/>
    </source>
</evidence>
<gene>
    <name evidence="13" type="primary">TRYP_0</name>
    <name evidence="13" type="ORF">FJT64_006534</name>
</gene>
<feature type="domain" description="Peptidase S1" evidence="12">
    <location>
        <begin position="176"/>
        <end position="409"/>
    </location>
</feature>
<keyword evidence="2 9" id="KW-0645">Protease</keyword>
<keyword evidence="4 9" id="KW-0378">Hydrolase</keyword>
<organism evidence="13 14">
    <name type="scientific">Amphibalanus amphitrite</name>
    <name type="common">Striped barnacle</name>
    <name type="synonym">Balanus amphitrite</name>
    <dbReference type="NCBI Taxonomy" id="1232801"/>
    <lineage>
        <taxon>Eukaryota</taxon>
        <taxon>Metazoa</taxon>
        <taxon>Ecdysozoa</taxon>
        <taxon>Arthropoda</taxon>
        <taxon>Crustacea</taxon>
        <taxon>Multicrustacea</taxon>
        <taxon>Cirripedia</taxon>
        <taxon>Thoracica</taxon>
        <taxon>Thoracicalcarea</taxon>
        <taxon>Balanomorpha</taxon>
        <taxon>Balanoidea</taxon>
        <taxon>Balanidae</taxon>
        <taxon>Amphibalaninae</taxon>
        <taxon>Amphibalanus</taxon>
    </lineage>
</organism>
<dbReference type="PROSITE" id="PS00134">
    <property type="entry name" value="TRYPSIN_HIS"/>
    <property type="match status" value="1"/>
</dbReference>
<dbReference type="FunFam" id="2.40.10.10:FF:000077">
    <property type="entry name" value="Predicted protein"/>
    <property type="match status" value="1"/>
</dbReference>
<name>A0A6A4VST0_AMPAM</name>
<dbReference type="PANTHER" id="PTHR24252:SF7">
    <property type="entry name" value="HYALIN"/>
    <property type="match status" value="1"/>
</dbReference>
<dbReference type="InterPro" id="IPR009003">
    <property type="entry name" value="Peptidase_S1_PA"/>
</dbReference>
<reference evidence="13 14" key="1">
    <citation type="submission" date="2019-07" db="EMBL/GenBank/DDBJ databases">
        <title>Draft genome assembly of a fouling barnacle, Amphibalanus amphitrite (Darwin, 1854): The first reference genome for Thecostraca.</title>
        <authorList>
            <person name="Kim W."/>
        </authorList>
    </citation>
    <scope>NUCLEOTIDE SEQUENCE [LARGE SCALE GENOMIC DNA]</scope>
    <source>
        <strain evidence="13">SNU_AA5</strain>
        <tissue evidence="13">Soma without cirri and trophi</tissue>
    </source>
</reference>
<dbReference type="PRINTS" id="PR00722">
    <property type="entry name" value="CHYMOTRYPSIN"/>
</dbReference>
<evidence type="ECO:0000256" key="2">
    <source>
        <dbReference type="ARBA" id="ARBA00022670"/>
    </source>
</evidence>
<dbReference type="PROSITE" id="PS50240">
    <property type="entry name" value="TRYPSIN_DOM"/>
    <property type="match status" value="1"/>
</dbReference>
<dbReference type="Gene3D" id="2.60.120.290">
    <property type="entry name" value="Spermadhesin, CUB domain"/>
    <property type="match status" value="1"/>
</dbReference>
<dbReference type="InterPro" id="IPR000859">
    <property type="entry name" value="CUB_dom"/>
</dbReference>
<dbReference type="InterPro" id="IPR001254">
    <property type="entry name" value="Trypsin_dom"/>
</dbReference>
<feature type="domain" description="CUB" evidence="11">
    <location>
        <begin position="37"/>
        <end position="138"/>
    </location>
</feature>
<keyword evidence="5 9" id="KW-0720">Serine protease</keyword>
<dbReference type="SMART" id="SM00020">
    <property type="entry name" value="Tryp_SPc"/>
    <property type="match status" value="1"/>
</dbReference>
<dbReference type="InterPro" id="IPR018114">
    <property type="entry name" value="TRYPSIN_HIS"/>
</dbReference>
<evidence type="ECO:0000256" key="1">
    <source>
        <dbReference type="ARBA" id="ARBA00007664"/>
    </source>
</evidence>
<keyword evidence="14" id="KW-1185">Reference proteome</keyword>
<dbReference type="Gene3D" id="2.40.10.10">
    <property type="entry name" value="Trypsin-like serine proteases"/>
    <property type="match status" value="1"/>
</dbReference>
<protein>
    <submittedName>
        <fullName evidence="13">Trypsin-1</fullName>
    </submittedName>
</protein>
<comment type="caution">
    <text evidence="13">The sequence shown here is derived from an EMBL/GenBank/DDBJ whole genome shotgun (WGS) entry which is preliminary data.</text>
</comment>
<dbReference type="SUPFAM" id="SSF50494">
    <property type="entry name" value="Trypsin-like serine proteases"/>
    <property type="match status" value="1"/>
</dbReference>
<comment type="caution">
    <text evidence="8">Lacks conserved residue(s) required for the propagation of feature annotation.</text>
</comment>
<dbReference type="InterPro" id="IPR035914">
    <property type="entry name" value="Sperma_CUB_dom_sf"/>
</dbReference>
<accession>A0A6A4VST0</accession>
<dbReference type="CDD" id="cd00041">
    <property type="entry name" value="CUB"/>
    <property type="match status" value="1"/>
</dbReference>
<evidence type="ECO:0000256" key="8">
    <source>
        <dbReference type="PROSITE-ProRule" id="PRU00059"/>
    </source>
</evidence>
<feature type="signal peptide" evidence="10">
    <location>
        <begin position="1"/>
        <end position="18"/>
    </location>
</feature>
<keyword evidence="6" id="KW-0865">Zymogen</keyword>
<evidence type="ECO:0000256" key="6">
    <source>
        <dbReference type="ARBA" id="ARBA00023145"/>
    </source>
</evidence>
<dbReference type="PANTHER" id="PTHR24252">
    <property type="entry name" value="ACROSIN-RELATED"/>
    <property type="match status" value="1"/>
</dbReference>
<evidence type="ECO:0000313" key="13">
    <source>
        <dbReference type="EMBL" id="KAF0296009.1"/>
    </source>
</evidence>
<dbReference type="SUPFAM" id="SSF49854">
    <property type="entry name" value="Spermadhesin, CUB domain"/>
    <property type="match status" value="1"/>
</dbReference>
<evidence type="ECO:0000256" key="9">
    <source>
        <dbReference type="RuleBase" id="RU363034"/>
    </source>
</evidence>
<dbReference type="Pfam" id="PF00089">
    <property type="entry name" value="Trypsin"/>
    <property type="match status" value="1"/>
</dbReference>
<keyword evidence="3 10" id="KW-0732">Signal</keyword>
<sequence>MVLLRLTVCCLLLGAALAKPQTKAAEPVPLSDKEPRATYVLQPGQYFFTSPNYPNNYGNDFRRRWVIRGSDGQDVTVQCDPVDIEFHSSCRYDFLRVNGVKYCGTSPVPATSAAELRVVFKTDSSVTASGFYCLVTVPEPGSTSGTTAGTTAGTTSGTTQAPGDSCCGVANRVTRIVGGEATEVNEYPWQVGLVNTGNNRPWCGGTVINNQWVMTAAHCTAGESAGNLQVLLRKHNIGSDSNQIRMSVSQIVDHPSYNSRTLSHDFSLLKLSQTIDFSSLSNQVAPACLPSGGDFVDVDAIVSGWGTLSSGGSRPSVLQDVTVQTMSNAECTSDLGQGQIDSSMICADVDAGGKDSCQGDSGGPLVTDVSGRYTLIGVVSWGYGCADQGSPGVYSRITAVSSWISQTTAGASLC</sequence>
<dbReference type="OrthoDB" id="6358852at2759"/>
<dbReference type="CDD" id="cd00190">
    <property type="entry name" value="Tryp_SPc"/>
    <property type="match status" value="1"/>
</dbReference>
<evidence type="ECO:0000259" key="12">
    <source>
        <dbReference type="PROSITE" id="PS50240"/>
    </source>
</evidence>
<dbReference type="Pfam" id="PF00431">
    <property type="entry name" value="CUB"/>
    <property type="match status" value="1"/>
</dbReference>
<evidence type="ECO:0000259" key="11">
    <source>
        <dbReference type="PROSITE" id="PS01180"/>
    </source>
</evidence>
<keyword evidence="7" id="KW-1015">Disulfide bond</keyword>
<dbReference type="PROSITE" id="PS01180">
    <property type="entry name" value="CUB"/>
    <property type="match status" value="1"/>
</dbReference>
<dbReference type="GO" id="GO:0006508">
    <property type="term" value="P:proteolysis"/>
    <property type="evidence" value="ECO:0007669"/>
    <property type="project" value="UniProtKB-KW"/>
</dbReference>
<proteinExistence type="inferred from homology"/>
<dbReference type="Proteomes" id="UP000440578">
    <property type="component" value="Unassembled WGS sequence"/>
</dbReference>
<dbReference type="EMBL" id="VIIS01001586">
    <property type="protein sequence ID" value="KAF0296009.1"/>
    <property type="molecule type" value="Genomic_DNA"/>
</dbReference>
<feature type="chain" id="PRO_5025662678" evidence="10">
    <location>
        <begin position="19"/>
        <end position="414"/>
    </location>
</feature>
<comment type="similarity">
    <text evidence="1">Belongs to the peptidase S1 family.</text>
</comment>
<dbReference type="InterPro" id="IPR033116">
    <property type="entry name" value="TRYPSIN_SER"/>
</dbReference>
<evidence type="ECO:0000313" key="14">
    <source>
        <dbReference type="Proteomes" id="UP000440578"/>
    </source>
</evidence>
<dbReference type="PROSITE" id="PS00135">
    <property type="entry name" value="TRYPSIN_SER"/>
    <property type="match status" value="1"/>
</dbReference>
<evidence type="ECO:0000256" key="7">
    <source>
        <dbReference type="ARBA" id="ARBA00023157"/>
    </source>
</evidence>
<dbReference type="InterPro" id="IPR043504">
    <property type="entry name" value="Peptidase_S1_PA_chymotrypsin"/>
</dbReference>
<dbReference type="AlphaFoldDB" id="A0A6A4VST0"/>
<dbReference type="InterPro" id="IPR001314">
    <property type="entry name" value="Peptidase_S1A"/>
</dbReference>
<dbReference type="GO" id="GO:0004252">
    <property type="term" value="F:serine-type endopeptidase activity"/>
    <property type="evidence" value="ECO:0007669"/>
    <property type="project" value="InterPro"/>
</dbReference>
<dbReference type="SMART" id="SM00042">
    <property type="entry name" value="CUB"/>
    <property type="match status" value="1"/>
</dbReference>